<evidence type="ECO:0000256" key="6">
    <source>
        <dbReference type="ARBA" id="ARBA00023012"/>
    </source>
</evidence>
<keyword evidence="1" id="KW-0597">Phosphoprotein</keyword>
<dbReference type="InterPro" id="IPR013656">
    <property type="entry name" value="PAS_4"/>
</dbReference>
<dbReference type="Gene3D" id="1.10.287.130">
    <property type="match status" value="1"/>
</dbReference>
<dbReference type="Gene3D" id="3.30.565.10">
    <property type="entry name" value="Histidine kinase-like ATPase, C-terminal domain"/>
    <property type="match status" value="1"/>
</dbReference>
<protein>
    <recommendedName>
        <fullName evidence="10">Histidine kinase domain-containing protein</fullName>
    </recommendedName>
</protein>
<feature type="non-terminal residue" evidence="9">
    <location>
        <position position="352"/>
    </location>
</feature>
<dbReference type="AlphaFoldDB" id="A0A381VD11"/>
<feature type="domain" description="PAS" evidence="8">
    <location>
        <begin position="3"/>
        <end position="57"/>
    </location>
</feature>
<dbReference type="InterPro" id="IPR000014">
    <property type="entry name" value="PAS"/>
</dbReference>
<dbReference type="SUPFAM" id="SSF55874">
    <property type="entry name" value="ATPase domain of HSP90 chaperone/DNA topoisomerase II/histidine kinase"/>
    <property type="match status" value="1"/>
</dbReference>
<evidence type="ECO:0000256" key="1">
    <source>
        <dbReference type="ARBA" id="ARBA00022553"/>
    </source>
</evidence>
<evidence type="ECO:0000256" key="2">
    <source>
        <dbReference type="ARBA" id="ARBA00022679"/>
    </source>
</evidence>
<keyword evidence="6" id="KW-0902">Two-component regulatory system</keyword>
<dbReference type="GO" id="GO:0000155">
    <property type="term" value="F:phosphorelay sensor kinase activity"/>
    <property type="evidence" value="ECO:0007669"/>
    <property type="project" value="InterPro"/>
</dbReference>
<dbReference type="Pfam" id="PF02518">
    <property type="entry name" value="HATPase_c"/>
    <property type="match status" value="1"/>
</dbReference>
<dbReference type="PANTHER" id="PTHR43065">
    <property type="entry name" value="SENSOR HISTIDINE KINASE"/>
    <property type="match status" value="1"/>
</dbReference>
<dbReference type="PRINTS" id="PR00344">
    <property type="entry name" value="BCTRLSENSOR"/>
</dbReference>
<evidence type="ECO:0000259" key="7">
    <source>
        <dbReference type="PROSITE" id="PS50109"/>
    </source>
</evidence>
<dbReference type="CDD" id="cd00130">
    <property type="entry name" value="PAS"/>
    <property type="match status" value="1"/>
</dbReference>
<name>A0A381VD11_9ZZZZ</name>
<gene>
    <name evidence="9" type="ORF">METZ01_LOCUS90371</name>
</gene>
<dbReference type="SUPFAM" id="SSF55785">
    <property type="entry name" value="PYP-like sensor domain (PAS domain)"/>
    <property type="match status" value="1"/>
</dbReference>
<organism evidence="9">
    <name type="scientific">marine metagenome</name>
    <dbReference type="NCBI Taxonomy" id="408172"/>
    <lineage>
        <taxon>unclassified sequences</taxon>
        <taxon>metagenomes</taxon>
        <taxon>ecological metagenomes</taxon>
    </lineage>
</organism>
<dbReference type="InterPro" id="IPR004358">
    <property type="entry name" value="Sig_transdc_His_kin-like_C"/>
</dbReference>
<dbReference type="SUPFAM" id="SSF47384">
    <property type="entry name" value="Homodimeric domain of signal transducing histidine kinase"/>
    <property type="match status" value="1"/>
</dbReference>
<evidence type="ECO:0000256" key="3">
    <source>
        <dbReference type="ARBA" id="ARBA00022741"/>
    </source>
</evidence>
<sequence>MLSSDYIANLTDHLQQAVLAVDQTGVIVYCNDSASQYWQRGMELLLGRQNTDLFHADLLIQQKIREVLDSGKVCRLGGYVLQTPPLQERGAEIVIAPVRNESGMVDQAVITLLESTAHQEFQARELEEKLASSLGELAGAMAHEIQNPLSGIKGMLQLLQRDLQNTKIKNGSISMMLNELDRVERLLKQLLLHSGPMPLDSSRFNIHELLNTVIQFEKNSVPGIKFKRIYDTSLPEIKSDRDKLHQVFLNLLRNAAEASAENSTVTVSTRFCGKWELTGTNLDPELNYTLVNVEDEGAGIAPENRDKLFKPFFTTKKEGHGLGLSISFRLVKSLGGMLSYTPRDSDGSVFQV</sequence>
<dbReference type="InterPro" id="IPR035965">
    <property type="entry name" value="PAS-like_dom_sf"/>
</dbReference>
<dbReference type="GO" id="GO:0005524">
    <property type="term" value="F:ATP binding"/>
    <property type="evidence" value="ECO:0007669"/>
    <property type="project" value="UniProtKB-KW"/>
</dbReference>
<dbReference type="InterPro" id="IPR036890">
    <property type="entry name" value="HATPase_C_sf"/>
</dbReference>
<keyword evidence="2" id="KW-0808">Transferase</keyword>
<dbReference type="PANTHER" id="PTHR43065:SF10">
    <property type="entry name" value="PEROXIDE STRESS-ACTIVATED HISTIDINE KINASE MAK3"/>
    <property type="match status" value="1"/>
</dbReference>
<dbReference type="PROSITE" id="PS50109">
    <property type="entry name" value="HIS_KIN"/>
    <property type="match status" value="1"/>
</dbReference>
<dbReference type="CDD" id="cd00082">
    <property type="entry name" value="HisKA"/>
    <property type="match status" value="1"/>
</dbReference>
<keyword evidence="4" id="KW-0418">Kinase</keyword>
<dbReference type="InterPro" id="IPR005467">
    <property type="entry name" value="His_kinase_dom"/>
</dbReference>
<evidence type="ECO:0000313" key="9">
    <source>
        <dbReference type="EMBL" id="SVA37517.1"/>
    </source>
</evidence>
<evidence type="ECO:0000256" key="5">
    <source>
        <dbReference type="ARBA" id="ARBA00022840"/>
    </source>
</evidence>
<dbReference type="Pfam" id="PF00512">
    <property type="entry name" value="HisKA"/>
    <property type="match status" value="1"/>
</dbReference>
<dbReference type="SMART" id="SM00091">
    <property type="entry name" value="PAS"/>
    <property type="match status" value="1"/>
</dbReference>
<accession>A0A381VD11</accession>
<dbReference type="PROSITE" id="PS50112">
    <property type="entry name" value="PAS"/>
    <property type="match status" value="1"/>
</dbReference>
<feature type="domain" description="Histidine kinase" evidence="7">
    <location>
        <begin position="140"/>
        <end position="352"/>
    </location>
</feature>
<proteinExistence type="predicted"/>
<evidence type="ECO:0000256" key="4">
    <source>
        <dbReference type="ARBA" id="ARBA00022777"/>
    </source>
</evidence>
<dbReference type="EMBL" id="UINC01008332">
    <property type="protein sequence ID" value="SVA37517.1"/>
    <property type="molecule type" value="Genomic_DNA"/>
</dbReference>
<dbReference type="InterPro" id="IPR036097">
    <property type="entry name" value="HisK_dim/P_sf"/>
</dbReference>
<keyword evidence="3" id="KW-0547">Nucleotide-binding</keyword>
<reference evidence="9" key="1">
    <citation type="submission" date="2018-05" db="EMBL/GenBank/DDBJ databases">
        <authorList>
            <person name="Lanie J.A."/>
            <person name="Ng W.-L."/>
            <person name="Kazmierczak K.M."/>
            <person name="Andrzejewski T.M."/>
            <person name="Davidsen T.M."/>
            <person name="Wayne K.J."/>
            <person name="Tettelin H."/>
            <person name="Glass J.I."/>
            <person name="Rusch D."/>
            <person name="Podicherti R."/>
            <person name="Tsui H.-C.T."/>
            <person name="Winkler M.E."/>
        </authorList>
    </citation>
    <scope>NUCLEOTIDE SEQUENCE</scope>
</reference>
<dbReference type="InterPro" id="IPR003594">
    <property type="entry name" value="HATPase_dom"/>
</dbReference>
<keyword evidence="5" id="KW-0067">ATP-binding</keyword>
<dbReference type="SMART" id="SM00388">
    <property type="entry name" value="HisKA"/>
    <property type="match status" value="1"/>
</dbReference>
<evidence type="ECO:0000259" key="8">
    <source>
        <dbReference type="PROSITE" id="PS50112"/>
    </source>
</evidence>
<dbReference type="InterPro" id="IPR003661">
    <property type="entry name" value="HisK_dim/P_dom"/>
</dbReference>
<dbReference type="Gene3D" id="3.30.450.20">
    <property type="entry name" value="PAS domain"/>
    <property type="match status" value="1"/>
</dbReference>
<evidence type="ECO:0008006" key="10">
    <source>
        <dbReference type="Google" id="ProtNLM"/>
    </source>
</evidence>
<dbReference type="Pfam" id="PF08448">
    <property type="entry name" value="PAS_4"/>
    <property type="match status" value="1"/>
</dbReference>
<dbReference type="SMART" id="SM00387">
    <property type="entry name" value="HATPase_c"/>
    <property type="match status" value="1"/>
</dbReference>